<dbReference type="PANTHER" id="PTHR34724">
    <property type="entry name" value="OS12G0596101 PROTEIN"/>
    <property type="match status" value="1"/>
</dbReference>
<dbReference type="EMBL" id="PQFF01000398">
    <property type="protein sequence ID" value="RHZ52895.1"/>
    <property type="molecule type" value="Genomic_DNA"/>
</dbReference>
<reference evidence="2 3" key="1">
    <citation type="submission" date="2018-08" db="EMBL/GenBank/DDBJ databases">
        <title>Genome and evolution of the arbuscular mycorrhizal fungus Diversispora epigaea (formerly Glomus versiforme) and its bacterial endosymbionts.</title>
        <authorList>
            <person name="Sun X."/>
            <person name="Fei Z."/>
            <person name="Harrison M."/>
        </authorList>
    </citation>
    <scope>NUCLEOTIDE SEQUENCE [LARGE SCALE GENOMIC DNA]</scope>
    <source>
        <strain evidence="2 3">IT104</strain>
    </source>
</reference>
<organism evidence="2 3">
    <name type="scientific">Diversispora epigaea</name>
    <dbReference type="NCBI Taxonomy" id="1348612"/>
    <lineage>
        <taxon>Eukaryota</taxon>
        <taxon>Fungi</taxon>
        <taxon>Fungi incertae sedis</taxon>
        <taxon>Mucoromycota</taxon>
        <taxon>Glomeromycotina</taxon>
        <taxon>Glomeromycetes</taxon>
        <taxon>Diversisporales</taxon>
        <taxon>Diversisporaceae</taxon>
        <taxon>Diversispora</taxon>
    </lineage>
</organism>
<feature type="compositionally biased region" description="Basic and acidic residues" evidence="1">
    <location>
        <begin position="210"/>
        <end position="219"/>
    </location>
</feature>
<name>A0A397GQ15_9GLOM</name>
<evidence type="ECO:0000313" key="3">
    <source>
        <dbReference type="Proteomes" id="UP000266861"/>
    </source>
</evidence>
<dbReference type="PANTHER" id="PTHR34724:SF2">
    <property type="entry name" value="OS12G0596101 PROTEIN"/>
    <property type="match status" value="1"/>
</dbReference>
<sequence>MCYKITCQTCQKFTWAGCGRHADSVMKNVPENEKCKCSENAKVNNSASYVQICNIVLDNSTILNKYVYNFVHTKSKKTLLTKTLNWKIMEINEHYEQVSSKIQEQFEIINSTCQATQTTLFLRRTKHQKAKIYYARVSNDKLKFLKTSTQTMKSSKTLVQASARDFKPYWNEFTKEMSQRLFLPTKTSSIAFSKKQKKMKAKPKKRIKQKKEEKNLWEKQKKKNKTLSNSKTLMKWFGTTRRTYNQASARDFKPYWNEFTKEMSQRLFLPTKTSSIAFSKKQKKMKAKPKKRIKQKKEEKNLIEEGILALDPGVRTFSTGYLPSGLAVEWGKNHIGRSYHLCNALDKLQSKWSKERYKMKKATAKRISKKKNLKSSRVMLGWSHYHFKQCLINKTREYPWCKVVICDKHYISKKIVNIFIENWDQAKLSNALGVKWIETLMRQEISLFDTNSSI</sequence>
<feature type="region of interest" description="Disordered" evidence="1">
    <location>
        <begin position="198"/>
        <end position="226"/>
    </location>
</feature>
<keyword evidence="3" id="KW-1185">Reference proteome</keyword>
<evidence type="ECO:0000313" key="2">
    <source>
        <dbReference type="EMBL" id="RHZ52895.1"/>
    </source>
</evidence>
<dbReference type="Proteomes" id="UP000266861">
    <property type="component" value="Unassembled WGS sequence"/>
</dbReference>
<comment type="caution">
    <text evidence="2">The sequence shown here is derived from an EMBL/GenBank/DDBJ whole genome shotgun (WGS) entry which is preliminary data.</text>
</comment>
<proteinExistence type="predicted"/>
<accession>A0A397GQ15</accession>
<evidence type="ECO:0000256" key="1">
    <source>
        <dbReference type="SAM" id="MobiDB-lite"/>
    </source>
</evidence>
<gene>
    <name evidence="2" type="ORF">Glove_456g23</name>
</gene>
<feature type="compositionally biased region" description="Basic residues" evidence="1">
    <location>
        <begin position="198"/>
        <end position="209"/>
    </location>
</feature>
<dbReference type="OrthoDB" id="2413960at2759"/>
<dbReference type="AlphaFoldDB" id="A0A397GQ15"/>
<protein>
    <submittedName>
        <fullName evidence="2">Uncharacterized protein</fullName>
    </submittedName>
</protein>